<accession>A0A813KWU6</accession>
<evidence type="ECO:0000313" key="2">
    <source>
        <dbReference type="EMBL" id="CAE8714290.1"/>
    </source>
</evidence>
<organism evidence="2 3">
    <name type="scientific">Polarella glacialis</name>
    <name type="common">Dinoflagellate</name>
    <dbReference type="NCBI Taxonomy" id="89957"/>
    <lineage>
        <taxon>Eukaryota</taxon>
        <taxon>Sar</taxon>
        <taxon>Alveolata</taxon>
        <taxon>Dinophyceae</taxon>
        <taxon>Suessiales</taxon>
        <taxon>Suessiaceae</taxon>
        <taxon>Polarella</taxon>
    </lineage>
</organism>
<name>A0A813KWU6_POLGL</name>
<dbReference type="Proteomes" id="UP000626109">
    <property type="component" value="Unassembled WGS sequence"/>
</dbReference>
<proteinExistence type="predicted"/>
<feature type="transmembrane region" description="Helical" evidence="1">
    <location>
        <begin position="34"/>
        <end position="55"/>
    </location>
</feature>
<keyword evidence="1" id="KW-1133">Transmembrane helix</keyword>
<keyword evidence="1" id="KW-0812">Transmembrane</keyword>
<dbReference type="AlphaFoldDB" id="A0A813KWU6"/>
<protein>
    <recommendedName>
        <fullName evidence="4">Ion transport domain-containing protein</fullName>
    </recommendedName>
</protein>
<feature type="transmembrane region" description="Helical" evidence="1">
    <location>
        <begin position="6"/>
        <end position="27"/>
    </location>
</feature>
<sequence length="122" mass="13702">VAILLYWTLIIDLTVFSTRISAFVLVCGRVVSELGLFIMADFFLIVAFASAISALNHHNPDFAGIPKGMMSLTELTLGMYPTEHFAEMQDLVRVCYFPVLGCLKHHLFVKFLLLFVLFTIGK</sequence>
<comment type="caution">
    <text evidence="2">The sequence shown here is derived from an EMBL/GenBank/DDBJ whole genome shotgun (WGS) entry which is preliminary data.</text>
</comment>
<dbReference type="EMBL" id="CAJNNW010032617">
    <property type="protein sequence ID" value="CAE8714290.1"/>
    <property type="molecule type" value="Genomic_DNA"/>
</dbReference>
<keyword evidence="1" id="KW-0472">Membrane</keyword>
<evidence type="ECO:0000256" key="1">
    <source>
        <dbReference type="SAM" id="Phobius"/>
    </source>
</evidence>
<feature type="transmembrane region" description="Helical" evidence="1">
    <location>
        <begin position="96"/>
        <end position="120"/>
    </location>
</feature>
<feature type="non-terminal residue" evidence="2">
    <location>
        <position position="122"/>
    </location>
</feature>
<reference evidence="2" key="1">
    <citation type="submission" date="2021-02" db="EMBL/GenBank/DDBJ databases">
        <authorList>
            <person name="Dougan E. K."/>
            <person name="Rhodes N."/>
            <person name="Thang M."/>
            <person name="Chan C."/>
        </authorList>
    </citation>
    <scope>NUCLEOTIDE SEQUENCE</scope>
</reference>
<gene>
    <name evidence="2" type="ORF">PGLA2088_LOCUS37924</name>
</gene>
<evidence type="ECO:0000313" key="3">
    <source>
        <dbReference type="Proteomes" id="UP000626109"/>
    </source>
</evidence>
<evidence type="ECO:0008006" key="4">
    <source>
        <dbReference type="Google" id="ProtNLM"/>
    </source>
</evidence>